<accession>A0A2I7SCS5</accession>
<evidence type="ECO:0000313" key="3">
    <source>
        <dbReference type="Proteomes" id="UP000241968"/>
    </source>
</evidence>
<organism evidence="2 3">
    <name type="scientific">Paenibacillus phage Kiel007</name>
    <dbReference type="NCBI Taxonomy" id="2070191"/>
    <lineage>
        <taxon>Viruses</taxon>
        <taxon>Duplodnaviria</taxon>
        <taxon>Heunggongvirae</taxon>
        <taxon>Uroviricota</taxon>
        <taxon>Caudoviricetes</taxon>
        <taxon>Fernvirus</taxon>
        <taxon>Fernvirus rani</taxon>
    </lineage>
</organism>
<gene>
    <name evidence="2" type="ORF">KIEL007_30</name>
</gene>
<dbReference type="EMBL" id="MG727696">
    <property type="protein sequence ID" value="AUS03688.1"/>
    <property type="molecule type" value="Genomic_DNA"/>
</dbReference>
<proteinExistence type="predicted"/>
<reference evidence="3" key="1">
    <citation type="submission" date="2017-12" db="EMBL/GenBank/DDBJ databases">
        <authorList>
            <person name="Graves K."/>
            <person name="Dhalai A."/>
            <person name="Stamereilers C."/>
            <person name="Merrill B.D."/>
            <person name="Ward A.T."/>
            <person name="Berg J.A."/>
            <person name="Hilton J.A."/>
            <person name="Fajardo C.P."/>
            <person name="Walker J.K."/>
            <person name="Breakwell D.P."/>
            <person name="Grose J.H."/>
            <person name="Hope S."/>
            <person name="Tsourkas P.K."/>
        </authorList>
    </citation>
    <scope>NUCLEOTIDE SEQUENCE [LARGE SCALE GENOMIC DNA]</scope>
</reference>
<dbReference type="Proteomes" id="UP000241968">
    <property type="component" value="Genome"/>
</dbReference>
<sequence length="57" mass="6700">MKSIKSLYLSRIFDMLHYLIYTVIICNTFNALLQNRAKSRFFALYTVISLTENYAVS</sequence>
<evidence type="ECO:0000313" key="2">
    <source>
        <dbReference type="EMBL" id="AUS03688.1"/>
    </source>
</evidence>
<keyword evidence="1" id="KW-1133">Transmembrane helix</keyword>
<keyword evidence="1" id="KW-0812">Transmembrane</keyword>
<keyword evidence="1" id="KW-0472">Membrane</keyword>
<name>A0A2I7SCS5_9CAUD</name>
<protein>
    <submittedName>
        <fullName evidence="2">Putative pyridine nucleotide-disulfide oxidoreductase</fullName>
    </submittedName>
</protein>
<feature type="transmembrane region" description="Helical" evidence="1">
    <location>
        <begin position="15"/>
        <end position="33"/>
    </location>
</feature>
<evidence type="ECO:0000256" key="1">
    <source>
        <dbReference type="SAM" id="Phobius"/>
    </source>
</evidence>